<protein>
    <submittedName>
        <fullName evidence="9">Sugar phosphate permease</fullName>
    </submittedName>
</protein>
<dbReference type="SUPFAM" id="SSF103473">
    <property type="entry name" value="MFS general substrate transporter"/>
    <property type="match status" value="1"/>
</dbReference>
<evidence type="ECO:0000256" key="5">
    <source>
        <dbReference type="ARBA" id="ARBA00022989"/>
    </source>
</evidence>
<feature type="transmembrane region" description="Helical" evidence="7">
    <location>
        <begin position="347"/>
        <end position="365"/>
    </location>
</feature>
<evidence type="ECO:0000313" key="9">
    <source>
        <dbReference type="EMBL" id="SIR91030.1"/>
    </source>
</evidence>
<keyword evidence="6 7" id="KW-0472">Membrane</keyword>
<comment type="subcellular location">
    <subcellularLocation>
        <location evidence="1">Cell membrane</location>
        <topology evidence="1">Multi-pass membrane protein</topology>
    </subcellularLocation>
</comment>
<evidence type="ECO:0000313" key="10">
    <source>
        <dbReference type="Proteomes" id="UP000185687"/>
    </source>
</evidence>
<feature type="transmembrane region" description="Helical" evidence="7">
    <location>
        <begin position="186"/>
        <end position="209"/>
    </location>
</feature>
<evidence type="ECO:0000256" key="2">
    <source>
        <dbReference type="ARBA" id="ARBA00022448"/>
    </source>
</evidence>
<name>A0A1N7ESH4_9EURY</name>
<evidence type="ECO:0000256" key="4">
    <source>
        <dbReference type="ARBA" id="ARBA00022692"/>
    </source>
</evidence>
<dbReference type="GO" id="GO:0022857">
    <property type="term" value="F:transmembrane transporter activity"/>
    <property type="evidence" value="ECO:0007669"/>
    <property type="project" value="InterPro"/>
</dbReference>
<feature type="transmembrane region" description="Helical" evidence="7">
    <location>
        <begin position="266"/>
        <end position="285"/>
    </location>
</feature>
<organism evidence="9 10">
    <name type="scientific">Natronorubrum daqingense</name>
    <dbReference type="NCBI Taxonomy" id="588898"/>
    <lineage>
        <taxon>Archaea</taxon>
        <taxon>Methanobacteriati</taxon>
        <taxon>Methanobacteriota</taxon>
        <taxon>Stenosarchaea group</taxon>
        <taxon>Halobacteria</taxon>
        <taxon>Halobacteriales</taxon>
        <taxon>Natrialbaceae</taxon>
        <taxon>Natronorubrum</taxon>
    </lineage>
</organism>
<sequence>MRTGPNCRVDVRTAVSDVLASSVGLATFARLRIGNYFQRETLPPQYDSVSMGLNTNDRSIAGFTMAGHSLVHWFETSIPIFLVVWLAEFDVSLLVLGLVLAPSYGLFGFGALPAGVLADRFGAKRLILLCLAGMSAAFVLIAGAAYVDSIYAIAFGLLLWGLAASVYHPAGLALISTGVEERGTVFAWHGIAGNIGIALGPFVAATLLIFLEWQYVAAILAIPGFIAAVYGLQADFDATAAVEENVDAGSDDALTLGDFLSNSRTLFASAFAVVFVIVTFEGLFYRGMLTYLPEILHGLPVMEGIDIGAGLEGIEPADYIYVGLLVVGMAGQYAGGKLTDRFAAERGLMVIFAILALLALVFVPVSSIGLVPLLALCGVIGFFLFAIQPFYQEAVAVYTPADTRGLSYGYTYLGEFGLGSASIAAGGFVLGSFELVYFFAMLSGFALIGAALSIGLHVAVSHRQSTTTDASA</sequence>
<keyword evidence="2" id="KW-0813">Transport</keyword>
<feature type="transmembrane region" description="Helical" evidence="7">
    <location>
        <begin position="215"/>
        <end position="232"/>
    </location>
</feature>
<feature type="transmembrane region" description="Helical" evidence="7">
    <location>
        <begin position="93"/>
        <end position="114"/>
    </location>
</feature>
<evidence type="ECO:0000256" key="6">
    <source>
        <dbReference type="ARBA" id="ARBA00023136"/>
    </source>
</evidence>
<dbReference type="InterPro" id="IPR050171">
    <property type="entry name" value="MFS_Transporters"/>
</dbReference>
<feature type="transmembrane region" description="Helical" evidence="7">
    <location>
        <begin position="70"/>
        <end position="87"/>
    </location>
</feature>
<feature type="transmembrane region" description="Helical" evidence="7">
    <location>
        <begin position="371"/>
        <end position="391"/>
    </location>
</feature>
<dbReference type="InterPro" id="IPR020846">
    <property type="entry name" value="MFS_dom"/>
</dbReference>
<dbReference type="Pfam" id="PF07690">
    <property type="entry name" value="MFS_1"/>
    <property type="match status" value="1"/>
</dbReference>
<dbReference type="GO" id="GO:0005886">
    <property type="term" value="C:plasma membrane"/>
    <property type="evidence" value="ECO:0007669"/>
    <property type="project" value="UniProtKB-SubCell"/>
</dbReference>
<keyword evidence="5 7" id="KW-1133">Transmembrane helix</keyword>
<feature type="transmembrane region" description="Helical" evidence="7">
    <location>
        <begin position="126"/>
        <end position="147"/>
    </location>
</feature>
<keyword evidence="3" id="KW-1003">Cell membrane</keyword>
<feature type="domain" description="Major facilitator superfamily (MFS) profile" evidence="8">
    <location>
        <begin position="60"/>
        <end position="461"/>
    </location>
</feature>
<keyword evidence="4 7" id="KW-0812">Transmembrane</keyword>
<accession>A0A1N7ESH4</accession>
<dbReference type="PANTHER" id="PTHR23517">
    <property type="entry name" value="RESISTANCE PROTEIN MDTM, PUTATIVE-RELATED-RELATED"/>
    <property type="match status" value="1"/>
</dbReference>
<dbReference type="PANTHER" id="PTHR23517:SF2">
    <property type="entry name" value="MULTIDRUG RESISTANCE PROTEIN MDTH"/>
    <property type="match status" value="1"/>
</dbReference>
<dbReference type="InterPro" id="IPR036259">
    <property type="entry name" value="MFS_trans_sf"/>
</dbReference>
<dbReference type="Gene3D" id="1.20.1250.20">
    <property type="entry name" value="MFS general substrate transporter like domains"/>
    <property type="match status" value="2"/>
</dbReference>
<dbReference type="PROSITE" id="PS50850">
    <property type="entry name" value="MFS"/>
    <property type="match status" value="1"/>
</dbReference>
<evidence type="ECO:0000256" key="3">
    <source>
        <dbReference type="ARBA" id="ARBA00022475"/>
    </source>
</evidence>
<proteinExistence type="predicted"/>
<feature type="transmembrane region" description="Helical" evidence="7">
    <location>
        <begin position="153"/>
        <end position="174"/>
    </location>
</feature>
<evidence type="ECO:0000256" key="7">
    <source>
        <dbReference type="SAM" id="Phobius"/>
    </source>
</evidence>
<feature type="transmembrane region" description="Helical" evidence="7">
    <location>
        <begin position="436"/>
        <end position="460"/>
    </location>
</feature>
<keyword evidence="10" id="KW-1185">Reference proteome</keyword>
<dbReference type="Proteomes" id="UP000185687">
    <property type="component" value="Unassembled WGS sequence"/>
</dbReference>
<dbReference type="EMBL" id="FTNP01000004">
    <property type="protein sequence ID" value="SIR91030.1"/>
    <property type="molecule type" value="Genomic_DNA"/>
</dbReference>
<feature type="transmembrane region" description="Helical" evidence="7">
    <location>
        <begin position="412"/>
        <end position="430"/>
    </location>
</feature>
<gene>
    <name evidence="9" type="ORF">SAMN05421809_2836</name>
</gene>
<evidence type="ECO:0000259" key="8">
    <source>
        <dbReference type="PROSITE" id="PS50850"/>
    </source>
</evidence>
<dbReference type="AlphaFoldDB" id="A0A1N7ESH4"/>
<dbReference type="InterPro" id="IPR011701">
    <property type="entry name" value="MFS"/>
</dbReference>
<dbReference type="STRING" id="588898.BB347_14580"/>
<reference evidence="9 10" key="1">
    <citation type="submission" date="2017-01" db="EMBL/GenBank/DDBJ databases">
        <authorList>
            <person name="Mah S.A."/>
            <person name="Swanson W.J."/>
            <person name="Moy G.W."/>
            <person name="Vacquier V.D."/>
        </authorList>
    </citation>
    <scope>NUCLEOTIDE SEQUENCE [LARGE SCALE GENOMIC DNA]</scope>
    <source>
        <strain evidence="9 10">CGMCC 1.8909</strain>
    </source>
</reference>
<evidence type="ECO:0000256" key="1">
    <source>
        <dbReference type="ARBA" id="ARBA00004651"/>
    </source>
</evidence>